<reference evidence="4" key="1">
    <citation type="journal article" date="2018" name="Nat. Microbiol.">
        <title>Leveraging single-cell genomics to expand the fungal tree of life.</title>
        <authorList>
            <person name="Ahrendt S.R."/>
            <person name="Quandt C.A."/>
            <person name="Ciobanu D."/>
            <person name="Clum A."/>
            <person name="Salamov A."/>
            <person name="Andreopoulos B."/>
            <person name="Cheng J.F."/>
            <person name="Woyke T."/>
            <person name="Pelin A."/>
            <person name="Henrissat B."/>
            <person name="Reynolds N.K."/>
            <person name="Benny G.L."/>
            <person name="Smith M.E."/>
            <person name="James T.Y."/>
            <person name="Grigoriev I.V."/>
        </authorList>
    </citation>
    <scope>NUCLEOTIDE SEQUENCE [LARGE SCALE GENOMIC DNA]</scope>
    <source>
        <strain evidence="4">RSA 1356</strain>
    </source>
</reference>
<dbReference type="AlphaFoldDB" id="A0A4P9XJ90"/>
<evidence type="ECO:0000259" key="2">
    <source>
        <dbReference type="Pfam" id="PF20428"/>
    </source>
</evidence>
<feature type="non-terminal residue" evidence="3">
    <location>
        <position position="1"/>
    </location>
</feature>
<name>A0A4P9XJ90_9FUNG</name>
<accession>A0A4P9XJ90</accession>
<gene>
    <name evidence="3" type="ORF">THASP1DRAFT_26077</name>
</gene>
<dbReference type="Proteomes" id="UP000271241">
    <property type="component" value="Unassembled WGS sequence"/>
</dbReference>
<feature type="domain" description="Sey1/RHD3-like three-helix bundle" evidence="2">
    <location>
        <begin position="36"/>
        <end position="184"/>
    </location>
</feature>
<sequence length="256" mass="29310">HTSCLYETAIKHAYDKFSKSIKTLQQAANSGDLIEDFSTKIKCCYDDAMAIFDEIALQLQHEYNKRKRKEAGEKCYAAAHQLFCDQVHIISQYMLLQFGTWIKERLEENSMQSIELHILVSAKRSSVLHEFQKSAKECMLEGAGWDFHVAYGKLEQNIVEMITFLFSERALKQNELAAQQRVQAIGHTAIQEESVNTDAEIKEKTAINSAQKAKMDEMSAQIDELKADNIRFKKQLAELSSVMAYIVDGQRKERES</sequence>
<feature type="coiled-coil region" evidence="1">
    <location>
        <begin position="208"/>
        <end position="242"/>
    </location>
</feature>
<evidence type="ECO:0000313" key="4">
    <source>
        <dbReference type="Proteomes" id="UP000271241"/>
    </source>
</evidence>
<evidence type="ECO:0000313" key="3">
    <source>
        <dbReference type="EMBL" id="RKP05421.1"/>
    </source>
</evidence>
<evidence type="ECO:0000256" key="1">
    <source>
        <dbReference type="SAM" id="Coils"/>
    </source>
</evidence>
<proteinExistence type="predicted"/>
<dbReference type="InterPro" id="IPR046758">
    <property type="entry name" value="Sey1/RHD3-like_3HB"/>
</dbReference>
<keyword evidence="1" id="KW-0175">Coiled coil</keyword>
<protein>
    <recommendedName>
        <fullName evidence="2">Sey1/RHD3-like three-helix bundle domain-containing protein</fullName>
    </recommendedName>
</protein>
<dbReference type="EMBL" id="KZ993135">
    <property type="protein sequence ID" value="RKP05421.1"/>
    <property type="molecule type" value="Genomic_DNA"/>
</dbReference>
<keyword evidence="4" id="KW-1185">Reference proteome</keyword>
<dbReference type="Pfam" id="PF20428">
    <property type="entry name" value="Sey1_3HB"/>
    <property type="match status" value="1"/>
</dbReference>
<organism evidence="3 4">
    <name type="scientific">Thamnocephalis sphaerospora</name>
    <dbReference type="NCBI Taxonomy" id="78915"/>
    <lineage>
        <taxon>Eukaryota</taxon>
        <taxon>Fungi</taxon>
        <taxon>Fungi incertae sedis</taxon>
        <taxon>Zoopagomycota</taxon>
        <taxon>Zoopagomycotina</taxon>
        <taxon>Zoopagomycetes</taxon>
        <taxon>Zoopagales</taxon>
        <taxon>Sigmoideomycetaceae</taxon>
        <taxon>Thamnocephalis</taxon>
    </lineage>
</organism>